<dbReference type="CDD" id="cd11567">
    <property type="entry name" value="YciH_like"/>
    <property type="match status" value="1"/>
</dbReference>
<dbReference type="SUPFAM" id="SSF55159">
    <property type="entry name" value="eIF1-like"/>
    <property type="match status" value="1"/>
</dbReference>
<dbReference type="Proteomes" id="UP000500961">
    <property type="component" value="Chromosome"/>
</dbReference>
<dbReference type="AlphaFoldDB" id="A0A7D4C224"/>
<dbReference type="GO" id="GO:0002188">
    <property type="term" value="P:translation reinitiation"/>
    <property type="evidence" value="ECO:0007669"/>
    <property type="project" value="TreeGrafter"/>
</dbReference>
<dbReference type="KEGG" id="ttz:FHG85_12890"/>
<keyword evidence="7" id="KW-1185">Reference proteome</keyword>
<dbReference type="RefSeq" id="WP_173076574.1">
    <property type="nucleotide sequence ID" value="NZ_CP041345.1"/>
</dbReference>
<accession>A0A7D4C224</accession>
<keyword evidence="2" id="KW-0810">Translation regulation</keyword>
<keyword evidence="6" id="KW-0396">Initiation factor</keyword>
<sequence>MDWKDKLSFAYSTNPDFKPEEEDSNEPEIVPPSSQKLIVGIERKNRGGKVVTIVKGFVGPNDELNKLGKTLKTKCGVGGSTKDGEILIQGDHRQKVASILQDLGYKVVISGK</sequence>
<dbReference type="InterPro" id="IPR050318">
    <property type="entry name" value="DENR/SUI1_TIF"/>
</dbReference>
<dbReference type="PROSITE" id="PS50296">
    <property type="entry name" value="SUI1"/>
    <property type="match status" value="1"/>
</dbReference>
<dbReference type="GO" id="GO:0001731">
    <property type="term" value="P:formation of translation preinitiation complex"/>
    <property type="evidence" value="ECO:0007669"/>
    <property type="project" value="TreeGrafter"/>
</dbReference>
<dbReference type="PIRSF" id="PIRSF037511">
    <property type="entry name" value="Transl_init_SUI1_pro"/>
    <property type="match status" value="1"/>
</dbReference>
<evidence type="ECO:0000256" key="3">
    <source>
        <dbReference type="ARBA" id="ARBA00022917"/>
    </source>
</evidence>
<dbReference type="InterPro" id="IPR001950">
    <property type="entry name" value="SUI1"/>
</dbReference>
<evidence type="ECO:0000256" key="4">
    <source>
        <dbReference type="SAM" id="MobiDB-lite"/>
    </source>
</evidence>
<organism evidence="6 7">
    <name type="scientific">Tenuifilum thalassicum</name>
    <dbReference type="NCBI Taxonomy" id="2590900"/>
    <lineage>
        <taxon>Bacteria</taxon>
        <taxon>Pseudomonadati</taxon>
        <taxon>Bacteroidota</taxon>
        <taxon>Bacteroidia</taxon>
        <taxon>Bacteroidales</taxon>
        <taxon>Tenuifilaceae</taxon>
        <taxon>Tenuifilum</taxon>
    </lineage>
</organism>
<evidence type="ECO:0000313" key="6">
    <source>
        <dbReference type="EMBL" id="QKG81124.1"/>
    </source>
</evidence>
<dbReference type="EMBL" id="CP041345">
    <property type="protein sequence ID" value="QKG81124.1"/>
    <property type="molecule type" value="Genomic_DNA"/>
</dbReference>
<evidence type="ECO:0000256" key="2">
    <source>
        <dbReference type="ARBA" id="ARBA00022845"/>
    </source>
</evidence>
<dbReference type="GO" id="GO:0003743">
    <property type="term" value="F:translation initiation factor activity"/>
    <property type="evidence" value="ECO:0007669"/>
    <property type="project" value="UniProtKB-KW"/>
</dbReference>
<reference evidence="6 7" key="1">
    <citation type="submission" date="2019-07" db="EMBL/GenBank/DDBJ databases">
        <title>Thalassofilum flectens gen. nov., sp. nov., a novel moderate thermophilic anaerobe from a shallow sea hot spring in Kunashir Island (Russia), representing a new family in the order Bacteroidales, and proposal of Thalassofilacea fam. nov.</title>
        <authorList>
            <person name="Kochetkova T.V."/>
            <person name="Podosokorskaya O.A."/>
            <person name="Novikov A."/>
            <person name="Elcheninov A.G."/>
            <person name="Toshchakov S.V."/>
            <person name="Kublanov I.V."/>
        </authorList>
    </citation>
    <scope>NUCLEOTIDE SEQUENCE [LARGE SCALE GENOMIC DNA]</scope>
    <source>
        <strain evidence="6 7">38-H</strain>
    </source>
</reference>
<keyword evidence="3" id="KW-0648">Protein biosynthesis</keyword>
<dbReference type="GO" id="GO:0006417">
    <property type="term" value="P:regulation of translation"/>
    <property type="evidence" value="ECO:0007669"/>
    <property type="project" value="UniProtKB-KW"/>
</dbReference>
<feature type="region of interest" description="Disordered" evidence="4">
    <location>
        <begin position="1"/>
        <end position="31"/>
    </location>
</feature>
<dbReference type="Pfam" id="PF01253">
    <property type="entry name" value="SUI1"/>
    <property type="match status" value="1"/>
</dbReference>
<comment type="similarity">
    <text evidence="1">Belongs to the SUI1 family.</text>
</comment>
<evidence type="ECO:0000313" key="7">
    <source>
        <dbReference type="Proteomes" id="UP000500961"/>
    </source>
</evidence>
<dbReference type="Gene3D" id="3.30.780.10">
    <property type="entry name" value="SUI1-like domain"/>
    <property type="match status" value="1"/>
</dbReference>
<dbReference type="InterPro" id="IPR036877">
    <property type="entry name" value="SUI1_dom_sf"/>
</dbReference>
<dbReference type="PANTHER" id="PTHR12789:SF0">
    <property type="entry name" value="DENSITY-REGULATED PROTEIN"/>
    <property type="match status" value="1"/>
</dbReference>
<proteinExistence type="inferred from homology"/>
<gene>
    <name evidence="6" type="ORF">FHG85_12890</name>
</gene>
<dbReference type="InterPro" id="IPR005872">
    <property type="entry name" value="SUI1_arc_bac"/>
</dbReference>
<protein>
    <submittedName>
        <fullName evidence="6">Translation initiation factor</fullName>
    </submittedName>
</protein>
<dbReference type="PANTHER" id="PTHR12789">
    <property type="entry name" value="DENSITY-REGULATED PROTEIN HOMOLOG"/>
    <property type="match status" value="1"/>
</dbReference>
<evidence type="ECO:0000256" key="1">
    <source>
        <dbReference type="ARBA" id="ARBA00005422"/>
    </source>
</evidence>
<dbReference type="GO" id="GO:0003729">
    <property type="term" value="F:mRNA binding"/>
    <property type="evidence" value="ECO:0007669"/>
    <property type="project" value="TreeGrafter"/>
</dbReference>
<name>A0A7D4C224_9BACT</name>
<evidence type="ECO:0000259" key="5">
    <source>
        <dbReference type="PROSITE" id="PS50296"/>
    </source>
</evidence>
<feature type="domain" description="SUI1" evidence="5">
    <location>
        <begin position="38"/>
        <end position="104"/>
    </location>
</feature>